<comment type="caution">
    <text evidence="1">The sequence shown here is derived from an EMBL/GenBank/DDBJ whole genome shotgun (WGS) entry which is preliminary data.</text>
</comment>
<dbReference type="RefSeq" id="WP_170148783.1">
    <property type="nucleotide sequence ID" value="NZ_RBLC01000002.1"/>
</dbReference>
<protein>
    <submittedName>
        <fullName evidence="1">Uncharacterized protein</fullName>
    </submittedName>
</protein>
<organism evidence="1 2">
    <name type="scientific">Flavobacterium endophyticum</name>
    <dbReference type="NCBI Taxonomy" id="1540163"/>
    <lineage>
        <taxon>Bacteria</taxon>
        <taxon>Pseudomonadati</taxon>
        <taxon>Bacteroidota</taxon>
        <taxon>Flavobacteriia</taxon>
        <taxon>Flavobacteriales</taxon>
        <taxon>Flavobacteriaceae</taxon>
        <taxon>Flavobacterium</taxon>
    </lineage>
</organism>
<evidence type="ECO:0000313" key="1">
    <source>
        <dbReference type="EMBL" id="RKS23168.1"/>
    </source>
</evidence>
<accession>A0A495MCM9</accession>
<proteinExistence type="predicted"/>
<sequence length="56" mass="6112">MSKLPLGTTRTTGQTCPESAIWKALSVPSTTIPLSEGETFPPYNNQGVTWQLIQYA</sequence>
<dbReference type="Proteomes" id="UP000277579">
    <property type="component" value="Unassembled WGS sequence"/>
</dbReference>
<name>A0A495MCM9_9FLAO</name>
<gene>
    <name evidence="1" type="ORF">CLV94_2073</name>
</gene>
<dbReference type="AlphaFoldDB" id="A0A495MCM9"/>
<reference evidence="1 2" key="1">
    <citation type="submission" date="2018-10" db="EMBL/GenBank/DDBJ databases">
        <title>Genomic Encyclopedia of Archaeal and Bacterial Type Strains, Phase II (KMG-II): from individual species to whole genera.</title>
        <authorList>
            <person name="Goeker M."/>
        </authorList>
    </citation>
    <scope>NUCLEOTIDE SEQUENCE [LARGE SCALE GENOMIC DNA]</scope>
    <source>
        <strain evidence="1 2">DSM 29537</strain>
    </source>
</reference>
<evidence type="ECO:0000313" key="2">
    <source>
        <dbReference type="Proteomes" id="UP000277579"/>
    </source>
</evidence>
<dbReference type="EMBL" id="RBLC01000002">
    <property type="protein sequence ID" value="RKS23168.1"/>
    <property type="molecule type" value="Genomic_DNA"/>
</dbReference>
<keyword evidence="2" id="KW-1185">Reference proteome</keyword>